<dbReference type="GO" id="GO:0006094">
    <property type="term" value="P:gluconeogenesis"/>
    <property type="evidence" value="ECO:0007669"/>
    <property type="project" value="UniProtKB-UniPathway"/>
</dbReference>
<keyword evidence="8" id="KW-0547">Nucleotide-binding</keyword>
<evidence type="ECO:0000256" key="10">
    <source>
        <dbReference type="ARBA" id="ARBA00022840"/>
    </source>
</evidence>
<evidence type="ECO:0000256" key="11">
    <source>
        <dbReference type="ARBA" id="ARBA00022842"/>
    </source>
</evidence>
<dbReference type="AlphaFoldDB" id="A0A0F9BMZ2"/>
<comment type="catalytic activity">
    <reaction evidence="13">
        <text>pyruvate + ATP + H2O = phosphoenolpyruvate + AMP + phosphate + 2 H(+)</text>
        <dbReference type="Rhea" id="RHEA:11364"/>
        <dbReference type="ChEBI" id="CHEBI:15361"/>
        <dbReference type="ChEBI" id="CHEBI:15377"/>
        <dbReference type="ChEBI" id="CHEBI:15378"/>
        <dbReference type="ChEBI" id="CHEBI:30616"/>
        <dbReference type="ChEBI" id="CHEBI:43474"/>
        <dbReference type="ChEBI" id="CHEBI:58702"/>
        <dbReference type="ChEBI" id="CHEBI:456215"/>
        <dbReference type="EC" id="2.7.9.2"/>
    </reaction>
</comment>
<dbReference type="InterPro" id="IPR006319">
    <property type="entry name" value="PEP_synth"/>
</dbReference>
<comment type="pathway">
    <text evidence="3">Carbohydrate biosynthesis; gluconeogenesis.</text>
</comment>
<evidence type="ECO:0000259" key="14">
    <source>
        <dbReference type="Pfam" id="PF01326"/>
    </source>
</evidence>
<comment type="caution">
    <text evidence="15">The sequence shown here is derived from an EMBL/GenBank/DDBJ whole genome shotgun (WGS) entry which is preliminary data.</text>
</comment>
<dbReference type="GO" id="GO:0008986">
    <property type="term" value="F:pyruvate, water dikinase activity"/>
    <property type="evidence" value="ECO:0007669"/>
    <property type="project" value="UniProtKB-EC"/>
</dbReference>
<feature type="domain" description="Pyruvate phosphate dikinase AMP/ATP-binding" evidence="14">
    <location>
        <begin position="19"/>
        <end position="355"/>
    </location>
</feature>
<dbReference type="EMBL" id="LAZR01037046">
    <property type="protein sequence ID" value="KKL23244.1"/>
    <property type="molecule type" value="Genomic_DNA"/>
</dbReference>
<dbReference type="PANTHER" id="PTHR43030:SF1">
    <property type="entry name" value="PHOSPHOENOLPYRUVATE SYNTHASE"/>
    <property type="match status" value="1"/>
</dbReference>
<evidence type="ECO:0000256" key="13">
    <source>
        <dbReference type="ARBA" id="ARBA00047700"/>
    </source>
</evidence>
<accession>A0A0F9BMZ2</accession>
<dbReference type="SUPFAM" id="SSF56059">
    <property type="entry name" value="Glutathione synthetase ATP-binding domain-like"/>
    <property type="match status" value="1"/>
</dbReference>
<evidence type="ECO:0000256" key="8">
    <source>
        <dbReference type="ARBA" id="ARBA00022741"/>
    </source>
</evidence>
<sequence length="397" mass="44638">MDEYRYIKFFEELRINDVPLVGGKNASLGELLSFNIPVPLGFAVTAKAFDYVLDTNYYTIKEEKISLRALIARDIKKISKELQKEDIKSIEIVDKICANIRYIIEQAKIPESLTDEILDAYKKILDRIGEDTTFAIRSSATAEDLPDASFAGQQDTHLNITGEKQLLEYILKDMASVFTTRATMYRERAGFDHFSVKLSVGVQEMAGGLGGVKASGVMFTDDPDSGNPNVIVIRCTWGLGELIVQGIEKGDEFLVFKHDPRTLRIIRKELVKKEKMMIFSKGSENIGTEIIPVPSDKQLKFCLTEEEVMQLGKYAQDISAHYNKPMDIEYALGNDGKIYIVQARPETVHSQKGDTEEIFYLIEDPEKLIEDGLLVENSGIAIGRRIGYGKIKVIESI</sequence>
<dbReference type="Gene3D" id="3.30.470.20">
    <property type="entry name" value="ATP-grasp fold, B domain"/>
    <property type="match status" value="1"/>
</dbReference>
<gene>
    <name evidence="15" type="ORF">LCGC14_2427350</name>
</gene>
<dbReference type="Pfam" id="PF01326">
    <property type="entry name" value="PPDK_N"/>
    <property type="match status" value="1"/>
</dbReference>
<keyword evidence="11" id="KW-0460">Magnesium</keyword>
<dbReference type="InterPro" id="IPR002192">
    <property type="entry name" value="PPDK_AMP/ATP-bd"/>
</dbReference>
<protein>
    <recommendedName>
        <fullName evidence="5">pyruvate, water dikinase</fullName>
        <ecNumber evidence="5">2.7.9.2</ecNumber>
    </recommendedName>
    <alternativeName>
        <fullName evidence="12">Pyruvate, water dikinase</fullName>
    </alternativeName>
</protein>
<evidence type="ECO:0000256" key="5">
    <source>
        <dbReference type="ARBA" id="ARBA00011996"/>
    </source>
</evidence>
<keyword evidence="7" id="KW-0479">Metal-binding</keyword>
<dbReference type="EC" id="2.7.9.2" evidence="5"/>
<dbReference type="GO" id="GO:0005524">
    <property type="term" value="F:ATP binding"/>
    <property type="evidence" value="ECO:0007669"/>
    <property type="project" value="UniProtKB-KW"/>
</dbReference>
<comment type="cofactor">
    <cofactor evidence="1">
        <name>Mg(2+)</name>
        <dbReference type="ChEBI" id="CHEBI:18420"/>
    </cofactor>
</comment>
<reference evidence="15" key="1">
    <citation type="journal article" date="2015" name="Nature">
        <title>Complex archaea that bridge the gap between prokaryotes and eukaryotes.</title>
        <authorList>
            <person name="Spang A."/>
            <person name="Saw J.H."/>
            <person name="Jorgensen S.L."/>
            <person name="Zaremba-Niedzwiedzka K."/>
            <person name="Martijn J."/>
            <person name="Lind A.E."/>
            <person name="van Eijk R."/>
            <person name="Schleper C."/>
            <person name="Guy L."/>
            <person name="Ettema T.J."/>
        </authorList>
    </citation>
    <scope>NUCLEOTIDE SEQUENCE</scope>
</reference>
<organism evidence="15">
    <name type="scientific">marine sediment metagenome</name>
    <dbReference type="NCBI Taxonomy" id="412755"/>
    <lineage>
        <taxon>unclassified sequences</taxon>
        <taxon>metagenomes</taxon>
        <taxon>ecological metagenomes</taxon>
    </lineage>
</organism>
<feature type="non-terminal residue" evidence="15">
    <location>
        <position position="397"/>
    </location>
</feature>
<keyword evidence="6" id="KW-0808">Transferase</keyword>
<dbReference type="PANTHER" id="PTHR43030">
    <property type="entry name" value="PHOSPHOENOLPYRUVATE SYNTHASE"/>
    <property type="match status" value="1"/>
</dbReference>
<name>A0A0F9BMZ2_9ZZZZ</name>
<evidence type="ECO:0000256" key="4">
    <source>
        <dbReference type="ARBA" id="ARBA00007837"/>
    </source>
</evidence>
<evidence type="ECO:0000313" key="15">
    <source>
        <dbReference type="EMBL" id="KKL23244.1"/>
    </source>
</evidence>
<evidence type="ECO:0000256" key="6">
    <source>
        <dbReference type="ARBA" id="ARBA00022679"/>
    </source>
</evidence>
<evidence type="ECO:0000256" key="9">
    <source>
        <dbReference type="ARBA" id="ARBA00022777"/>
    </source>
</evidence>
<dbReference type="FunFam" id="3.30.1490.20:FF:000010">
    <property type="entry name" value="Phosphoenolpyruvate synthase"/>
    <property type="match status" value="1"/>
</dbReference>
<keyword evidence="9" id="KW-0418">Kinase</keyword>
<dbReference type="Gene3D" id="3.30.1490.20">
    <property type="entry name" value="ATP-grasp fold, A domain"/>
    <property type="match status" value="1"/>
</dbReference>
<dbReference type="UniPathway" id="UPA00138"/>
<evidence type="ECO:0000256" key="3">
    <source>
        <dbReference type="ARBA" id="ARBA00004742"/>
    </source>
</evidence>
<evidence type="ECO:0000256" key="7">
    <source>
        <dbReference type="ARBA" id="ARBA00022723"/>
    </source>
</evidence>
<comment type="similarity">
    <text evidence="4">Belongs to the PEP-utilizing enzyme family.</text>
</comment>
<keyword evidence="10" id="KW-0067">ATP-binding</keyword>
<evidence type="ECO:0000256" key="2">
    <source>
        <dbReference type="ARBA" id="ARBA00002988"/>
    </source>
</evidence>
<evidence type="ECO:0000256" key="1">
    <source>
        <dbReference type="ARBA" id="ARBA00001946"/>
    </source>
</evidence>
<comment type="function">
    <text evidence="2">Catalyzes the phosphorylation of pyruvate to phosphoenolpyruvate.</text>
</comment>
<dbReference type="InterPro" id="IPR013815">
    <property type="entry name" value="ATP_grasp_subdomain_1"/>
</dbReference>
<proteinExistence type="inferred from homology"/>
<evidence type="ECO:0000256" key="12">
    <source>
        <dbReference type="ARBA" id="ARBA00033470"/>
    </source>
</evidence>
<dbReference type="GO" id="GO:0046872">
    <property type="term" value="F:metal ion binding"/>
    <property type="evidence" value="ECO:0007669"/>
    <property type="project" value="UniProtKB-KW"/>
</dbReference>